<dbReference type="AlphaFoldDB" id="A0ABD6AWJ8"/>
<feature type="coiled-coil region" evidence="1">
    <location>
        <begin position="23"/>
        <end position="50"/>
    </location>
</feature>
<dbReference type="Pfam" id="PF25939">
    <property type="entry name" value="DUF7982"/>
    <property type="match status" value="1"/>
</dbReference>
<keyword evidence="3" id="KW-0472">Membrane</keyword>
<dbReference type="Proteomes" id="UP001597187">
    <property type="component" value="Unassembled WGS sequence"/>
</dbReference>
<comment type="caution">
    <text evidence="5">The sequence shown here is derived from an EMBL/GenBank/DDBJ whole genome shotgun (WGS) entry which is preliminary data.</text>
</comment>
<sequence>MSESVETSPSEMSDEQDQTSLSRAEILAQVETLRAENNRLRTAYRDAQRQRYRRTAAGFGIVGVLALLGAALFPGVRTVLLALGGTGVFAAVMTLYLTPEAFISASVGEAVSQTYSENTSAIVADLGLSDNRVYLPTDDETRLYLPQYEDFDTRKGVSLDTPFVTAENERSRGLALLPTGSSLYDQFEQAHSGPIPERPSSLARALADAAIEQFELADTVDPETENGRLALGVAGARIEPVSALDHPLASLVAVGLATQLGTAIDVTVQAPDDERYDSIVVYTWDSDDFDLME</sequence>
<reference evidence="5 6" key="1">
    <citation type="journal article" date="2019" name="Int. J. Syst. Evol. Microbiol.">
        <title>The Global Catalogue of Microorganisms (GCM) 10K type strain sequencing project: providing services to taxonomists for standard genome sequencing and annotation.</title>
        <authorList>
            <consortium name="The Broad Institute Genomics Platform"/>
            <consortium name="The Broad Institute Genome Sequencing Center for Infectious Disease"/>
            <person name="Wu L."/>
            <person name="Ma J."/>
        </authorList>
    </citation>
    <scope>NUCLEOTIDE SEQUENCE [LARGE SCALE GENOMIC DNA]</scope>
    <source>
        <strain evidence="5 6">CGMCC 1.12563</strain>
    </source>
</reference>
<evidence type="ECO:0000259" key="4">
    <source>
        <dbReference type="Pfam" id="PF25939"/>
    </source>
</evidence>
<evidence type="ECO:0000256" key="3">
    <source>
        <dbReference type="SAM" id="Phobius"/>
    </source>
</evidence>
<accession>A0ABD6AWJ8</accession>
<dbReference type="EMBL" id="JBHUDC010000006">
    <property type="protein sequence ID" value="MFD1514132.1"/>
    <property type="molecule type" value="Genomic_DNA"/>
</dbReference>
<feature type="compositionally biased region" description="Polar residues" evidence="2">
    <location>
        <begin position="1"/>
        <end position="11"/>
    </location>
</feature>
<evidence type="ECO:0000256" key="1">
    <source>
        <dbReference type="SAM" id="Coils"/>
    </source>
</evidence>
<feature type="domain" description="DUF7982" evidence="4">
    <location>
        <begin position="25"/>
        <end position="284"/>
    </location>
</feature>
<dbReference type="RefSeq" id="WP_250874103.1">
    <property type="nucleotide sequence ID" value="NZ_JALXFV010000006.1"/>
</dbReference>
<keyword evidence="3" id="KW-0812">Transmembrane</keyword>
<keyword evidence="1" id="KW-0175">Coiled coil</keyword>
<gene>
    <name evidence="5" type="ORF">ACFSBT_12680</name>
</gene>
<evidence type="ECO:0000313" key="5">
    <source>
        <dbReference type="EMBL" id="MFD1514132.1"/>
    </source>
</evidence>
<evidence type="ECO:0000256" key="2">
    <source>
        <dbReference type="SAM" id="MobiDB-lite"/>
    </source>
</evidence>
<name>A0ABD6AWJ8_9EURY</name>
<feature type="region of interest" description="Disordered" evidence="2">
    <location>
        <begin position="1"/>
        <end position="21"/>
    </location>
</feature>
<evidence type="ECO:0000313" key="6">
    <source>
        <dbReference type="Proteomes" id="UP001597187"/>
    </source>
</evidence>
<keyword evidence="3" id="KW-1133">Transmembrane helix</keyword>
<proteinExistence type="predicted"/>
<protein>
    <recommendedName>
        <fullName evidence="4">DUF7982 domain-containing protein</fullName>
    </recommendedName>
</protein>
<keyword evidence="6" id="KW-1185">Reference proteome</keyword>
<dbReference type="InterPro" id="IPR058288">
    <property type="entry name" value="DUF7982"/>
</dbReference>
<feature type="transmembrane region" description="Helical" evidence="3">
    <location>
        <begin position="55"/>
        <end position="73"/>
    </location>
</feature>
<organism evidence="5 6">
    <name type="scientific">Halomarina rubra</name>
    <dbReference type="NCBI Taxonomy" id="2071873"/>
    <lineage>
        <taxon>Archaea</taxon>
        <taxon>Methanobacteriati</taxon>
        <taxon>Methanobacteriota</taxon>
        <taxon>Stenosarchaea group</taxon>
        <taxon>Halobacteria</taxon>
        <taxon>Halobacteriales</taxon>
        <taxon>Natronomonadaceae</taxon>
        <taxon>Halomarina</taxon>
    </lineage>
</organism>